<evidence type="ECO:0000313" key="14">
    <source>
        <dbReference type="EMBL" id="CDF38644.1"/>
    </source>
</evidence>
<dbReference type="EMBL" id="HG001949">
    <property type="protein sequence ID" value="CDF38644.1"/>
    <property type="molecule type" value="Genomic_DNA"/>
</dbReference>
<evidence type="ECO:0000256" key="3">
    <source>
        <dbReference type="ARBA" id="ARBA00022449"/>
    </source>
</evidence>
<dbReference type="GO" id="GO:0016020">
    <property type="term" value="C:membrane"/>
    <property type="evidence" value="ECO:0007669"/>
    <property type="project" value="UniProtKB-SubCell"/>
</dbReference>
<dbReference type="RefSeq" id="XP_005718549.1">
    <property type="nucleotide sequence ID" value="XM_005718492.1"/>
</dbReference>
<keyword evidence="3" id="KW-0050">Antiport</keyword>
<dbReference type="Gramene" id="CDF38644">
    <property type="protein sequence ID" value="CDF38644"/>
    <property type="gene ID" value="CHC_T00006449001"/>
</dbReference>
<dbReference type="InterPro" id="IPR004680">
    <property type="entry name" value="Cit_transptr-like_dom"/>
</dbReference>
<dbReference type="STRING" id="2769.R7QKN9"/>
<feature type="transmembrane region" description="Helical" evidence="12">
    <location>
        <begin position="174"/>
        <end position="190"/>
    </location>
</feature>
<feature type="transmembrane region" description="Helical" evidence="12">
    <location>
        <begin position="329"/>
        <end position="348"/>
    </location>
</feature>
<evidence type="ECO:0000256" key="9">
    <source>
        <dbReference type="ARBA" id="ARBA00023201"/>
    </source>
</evidence>
<feature type="transmembrane region" description="Helical" evidence="12">
    <location>
        <begin position="507"/>
        <end position="532"/>
    </location>
</feature>
<evidence type="ECO:0000313" key="15">
    <source>
        <dbReference type="Proteomes" id="UP000012073"/>
    </source>
</evidence>
<evidence type="ECO:0000256" key="7">
    <source>
        <dbReference type="ARBA" id="ARBA00023065"/>
    </source>
</evidence>
<keyword evidence="4 12" id="KW-0812">Transmembrane</keyword>
<dbReference type="GO" id="GO:0015297">
    <property type="term" value="F:antiporter activity"/>
    <property type="evidence" value="ECO:0007669"/>
    <property type="project" value="UniProtKB-KW"/>
</dbReference>
<evidence type="ECO:0000256" key="1">
    <source>
        <dbReference type="ARBA" id="ARBA00004141"/>
    </source>
</evidence>
<accession>R7QKN9</accession>
<proteinExistence type="inferred from homology"/>
<keyword evidence="5 12" id="KW-1133">Transmembrane helix</keyword>
<evidence type="ECO:0000256" key="6">
    <source>
        <dbReference type="ARBA" id="ARBA00023053"/>
    </source>
</evidence>
<feature type="transmembrane region" description="Helical" evidence="12">
    <location>
        <begin position="248"/>
        <end position="276"/>
    </location>
</feature>
<dbReference type="KEGG" id="ccp:CHC_T00006449001"/>
<dbReference type="Pfam" id="PF03600">
    <property type="entry name" value="CitMHS"/>
    <property type="match status" value="1"/>
</dbReference>
<evidence type="ECO:0000256" key="11">
    <source>
        <dbReference type="SAM" id="MobiDB-lite"/>
    </source>
</evidence>
<comment type="subcellular location">
    <subcellularLocation>
        <location evidence="1">Membrane</location>
        <topology evidence="1">Multi-pass membrane protein</topology>
    </subcellularLocation>
</comment>
<keyword evidence="8 12" id="KW-0472">Membrane</keyword>
<dbReference type="PANTHER" id="PTHR43269">
    <property type="entry name" value="SODIUM/PROTON ANTIPORTER 1-RELATED"/>
    <property type="match status" value="1"/>
</dbReference>
<keyword evidence="2" id="KW-0813">Transport</keyword>
<dbReference type="InterPro" id="IPR045016">
    <property type="entry name" value="NhaD-like"/>
</dbReference>
<feature type="transmembrane region" description="Helical" evidence="12">
    <location>
        <begin position="148"/>
        <end position="167"/>
    </location>
</feature>
<dbReference type="Proteomes" id="UP000012073">
    <property type="component" value="Unassembled WGS sequence"/>
</dbReference>
<keyword evidence="7" id="KW-0406">Ion transport</keyword>
<evidence type="ECO:0000259" key="13">
    <source>
        <dbReference type="Pfam" id="PF03600"/>
    </source>
</evidence>
<evidence type="ECO:0000256" key="10">
    <source>
        <dbReference type="ARBA" id="ARBA00025753"/>
    </source>
</evidence>
<dbReference type="GO" id="GO:0006814">
    <property type="term" value="P:sodium ion transport"/>
    <property type="evidence" value="ECO:0007669"/>
    <property type="project" value="UniProtKB-KW"/>
</dbReference>
<gene>
    <name evidence="14" type="ORF">CHC_T00006449001</name>
</gene>
<feature type="transmembrane region" description="Helical" evidence="12">
    <location>
        <begin position="472"/>
        <end position="495"/>
    </location>
</feature>
<feature type="transmembrane region" description="Helical" evidence="12">
    <location>
        <begin position="433"/>
        <end position="452"/>
    </location>
</feature>
<feature type="transmembrane region" description="Helical" evidence="12">
    <location>
        <begin position="544"/>
        <end position="562"/>
    </location>
</feature>
<keyword evidence="6" id="KW-0915">Sodium</keyword>
<dbReference type="AlphaFoldDB" id="R7QKN9"/>
<evidence type="ECO:0000256" key="4">
    <source>
        <dbReference type="ARBA" id="ARBA00022692"/>
    </source>
</evidence>
<comment type="similarity">
    <text evidence="10">Belongs to the NhaD Na(+)/H(+) (TC 2.A.62) antiporter family.</text>
</comment>
<evidence type="ECO:0000256" key="5">
    <source>
        <dbReference type="ARBA" id="ARBA00022989"/>
    </source>
</evidence>
<feature type="transmembrane region" description="Helical" evidence="12">
    <location>
        <begin position="210"/>
        <end position="227"/>
    </location>
</feature>
<evidence type="ECO:0000256" key="8">
    <source>
        <dbReference type="ARBA" id="ARBA00023136"/>
    </source>
</evidence>
<organism evidence="14 15">
    <name type="scientific">Chondrus crispus</name>
    <name type="common">Carrageen Irish moss</name>
    <name type="synonym">Polymorpha crispa</name>
    <dbReference type="NCBI Taxonomy" id="2769"/>
    <lineage>
        <taxon>Eukaryota</taxon>
        <taxon>Rhodophyta</taxon>
        <taxon>Florideophyceae</taxon>
        <taxon>Rhodymeniophycidae</taxon>
        <taxon>Gigartinales</taxon>
        <taxon>Gigartinaceae</taxon>
        <taxon>Chondrus</taxon>
    </lineage>
</organism>
<dbReference type="NCBIfam" id="NF038006">
    <property type="entry name" value="NhaD_1"/>
    <property type="match status" value="1"/>
</dbReference>
<dbReference type="GeneID" id="17326258"/>
<reference evidence="15" key="1">
    <citation type="journal article" date="2013" name="Proc. Natl. Acad. Sci. U.S.A.">
        <title>Genome structure and metabolic features in the red seaweed Chondrus crispus shed light on evolution of the Archaeplastida.</title>
        <authorList>
            <person name="Collen J."/>
            <person name="Porcel B."/>
            <person name="Carre W."/>
            <person name="Ball S.G."/>
            <person name="Chaparro C."/>
            <person name="Tonon T."/>
            <person name="Barbeyron T."/>
            <person name="Michel G."/>
            <person name="Noel B."/>
            <person name="Valentin K."/>
            <person name="Elias M."/>
            <person name="Artiguenave F."/>
            <person name="Arun A."/>
            <person name="Aury J.M."/>
            <person name="Barbosa-Neto J.F."/>
            <person name="Bothwell J.H."/>
            <person name="Bouget F.Y."/>
            <person name="Brillet L."/>
            <person name="Cabello-Hurtado F."/>
            <person name="Capella-Gutierrez S."/>
            <person name="Charrier B."/>
            <person name="Cladiere L."/>
            <person name="Cock J.M."/>
            <person name="Coelho S.M."/>
            <person name="Colleoni C."/>
            <person name="Czjzek M."/>
            <person name="Da Silva C."/>
            <person name="Delage L."/>
            <person name="Denoeud F."/>
            <person name="Deschamps P."/>
            <person name="Dittami S.M."/>
            <person name="Gabaldon T."/>
            <person name="Gachon C.M."/>
            <person name="Groisillier A."/>
            <person name="Herve C."/>
            <person name="Jabbari K."/>
            <person name="Katinka M."/>
            <person name="Kloareg B."/>
            <person name="Kowalczyk N."/>
            <person name="Labadie K."/>
            <person name="Leblanc C."/>
            <person name="Lopez P.J."/>
            <person name="McLachlan D.H."/>
            <person name="Meslet-Cladiere L."/>
            <person name="Moustafa A."/>
            <person name="Nehr Z."/>
            <person name="Nyvall Collen P."/>
            <person name="Panaud O."/>
            <person name="Partensky F."/>
            <person name="Poulain J."/>
            <person name="Rensing S.A."/>
            <person name="Rousvoal S."/>
            <person name="Samson G."/>
            <person name="Symeonidi A."/>
            <person name="Weissenbach J."/>
            <person name="Zambounis A."/>
            <person name="Wincker P."/>
            <person name="Boyen C."/>
        </authorList>
    </citation>
    <scope>NUCLEOTIDE SEQUENCE [LARGE SCALE GENOMIC DNA]</scope>
    <source>
        <strain evidence="15">cv. Stackhouse</strain>
    </source>
</reference>
<evidence type="ECO:0000256" key="2">
    <source>
        <dbReference type="ARBA" id="ARBA00022448"/>
    </source>
</evidence>
<keyword evidence="15" id="KW-1185">Reference proteome</keyword>
<evidence type="ECO:0000256" key="12">
    <source>
        <dbReference type="SAM" id="Phobius"/>
    </source>
</evidence>
<protein>
    <recommendedName>
        <fullName evidence="13">Citrate transporter-like domain-containing protein</fullName>
    </recommendedName>
</protein>
<feature type="region of interest" description="Disordered" evidence="11">
    <location>
        <begin position="43"/>
        <end position="75"/>
    </location>
</feature>
<feature type="transmembrane region" description="Helical" evidence="12">
    <location>
        <begin position="369"/>
        <end position="387"/>
    </location>
</feature>
<feature type="transmembrane region" description="Helical" evidence="12">
    <location>
        <begin position="123"/>
        <end position="142"/>
    </location>
</feature>
<feature type="domain" description="Citrate transporter-like" evidence="13">
    <location>
        <begin position="159"/>
        <end position="492"/>
    </location>
</feature>
<name>R7QKN9_CHOCR</name>
<dbReference type="OrthoDB" id="2865258at2759"/>
<sequence>MAFVSHGFLAGKPRLGRSYVGTALAQTSPKRHIYFRRARPAIAMTTNPDQKERASKPSIANGVPDVTANDQPLSDDEASSIESIEDPFRAAQASHDMIRPNAAKDIVADEEESNLGPSDAIRIGGVGVIVAVIAALLEHSWVQDHLQLAMTGIFVLGYLGIILEEAIAFDKTGVALLMGVGVWTVLMTDSGGGEAAHHVKELLSEQLGDISQILFFLIGAMTIVEIIDAHRGFKVVTDFITTNNRKKLLWTIGILTFFVSAVLDNLTSTIVIVSLLRKLVADEEDRWLYGAVVVVAANAGGAWTPIGDVTTTQLWVHGNITAFKTMTDLFIPSFVSLLTSLAFFTPMVGEGEFERPDKGAVELAPRARIVFWTGLAALISVPVFKSITGLPPYLGMLSGLGTLWVMTDALHAGENRESLRGLAAVKRIDTSGVLFFLGILLAVGGLESAGLLSDLAHYLDANFASRELIATAIGLLSSVVDNVPLVAATMGMYSLEQVPQDSDLWQLIAFCAGTGGSILIIGSAAGVAFMGMERVDFGWYAKKISLPTLAGFGAGIATYIGLHSIHIPQIASAIGLN</sequence>
<dbReference type="PANTHER" id="PTHR43269:SF2">
    <property type="entry name" value="SODIUM_PROTON ANTIPORTER 1-RELATED"/>
    <property type="match status" value="1"/>
</dbReference>
<dbReference type="OMA" id="WKLIAYA"/>
<keyword evidence="9" id="KW-0739">Sodium transport</keyword>
<dbReference type="PhylomeDB" id="R7QKN9"/>